<comment type="subcellular location">
    <subcellularLocation>
        <location evidence="8">Mitochondrion</location>
    </subcellularLocation>
</comment>
<dbReference type="GO" id="GO:0005739">
    <property type="term" value="C:mitochondrion"/>
    <property type="evidence" value="ECO:0007669"/>
    <property type="project" value="UniProtKB-SubCell"/>
</dbReference>
<dbReference type="InterPro" id="IPR028896">
    <property type="entry name" value="GcvT/YgfZ/DmdA"/>
</dbReference>
<dbReference type="PANTHER" id="PTHR43757:SF2">
    <property type="entry name" value="AMINOMETHYLTRANSFERASE, MITOCHONDRIAL"/>
    <property type="match status" value="1"/>
</dbReference>
<evidence type="ECO:0000256" key="7">
    <source>
        <dbReference type="PIRSR" id="PIRSR006487-1"/>
    </source>
</evidence>
<dbReference type="InterPro" id="IPR006223">
    <property type="entry name" value="GcvT"/>
</dbReference>
<keyword evidence="4 8" id="KW-0808">Transferase</keyword>
<organism evidence="11">
    <name type="scientific">Emiliania huxleyi</name>
    <name type="common">Coccolithophore</name>
    <name type="synonym">Pontosphaera huxleyi</name>
    <dbReference type="NCBI Taxonomy" id="2903"/>
    <lineage>
        <taxon>Eukaryota</taxon>
        <taxon>Haptista</taxon>
        <taxon>Haptophyta</taxon>
        <taxon>Prymnesiophyceae</taxon>
        <taxon>Isochrysidales</taxon>
        <taxon>Noelaerhabdaceae</taxon>
        <taxon>Emiliania</taxon>
    </lineage>
</organism>
<comment type="subunit">
    <text evidence="8">The glycine cleavage system is composed of four proteins: P, T, L and H.</text>
</comment>
<dbReference type="InterPro" id="IPR029043">
    <property type="entry name" value="GcvT/YgfZ_C"/>
</dbReference>
<dbReference type="InterPro" id="IPR027266">
    <property type="entry name" value="TrmE/GcvT-like"/>
</dbReference>
<evidence type="ECO:0000259" key="9">
    <source>
        <dbReference type="Pfam" id="PF01571"/>
    </source>
</evidence>
<dbReference type="EC" id="2.1.2.10" evidence="2 8"/>
<feature type="binding site" evidence="7">
    <location>
        <position position="205"/>
    </location>
    <ligand>
        <name>substrate</name>
    </ligand>
</feature>
<evidence type="ECO:0000256" key="3">
    <source>
        <dbReference type="ARBA" id="ARBA00022576"/>
    </source>
</evidence>
<evidence type="ECO:0000256" key="8">
    <source>
        <dbReference type="RuleBase" id="RU003981"/>
    </source>
</evidence>
<sequence>MPAESELRKTPLHAEHLALGAKMGPFGGWDMPIQYPDGIMKSHLFTRAKAGLFDVSHMLGVVVRGADRVAFMESLCTADIQALPDGSGTLSLLTNEAGGIIDDMIITNAGDHLYMVINAGHEDKDLPHMEAQLSKFVASGKDASVETLPNNGILALQGPAAAEVLQALTPVDLSQMPFMSARPMEVAGEQCFVARSGYTGEDGFEIAVPPGGGSQHAVRGLWSTLLEREDVTPVGLGARDSLRLEAGLCLYGNDLDDTTSPVEGALAWVIAKRRRAEDGSFCGSDRILAELRDKSRTRARCGFVVDQGAPVREGTALRDESGAEVGIVTSGGFSPCLKKGIGMCYVTPGRNKSGTKLLAEVRGKTQSLTVTKMPFVEQRYYRGP</sequence>
<evidence type="ECO:0000256" key="2">
    <source>
        <dbReference type="ARBA" id="ARBA00012616"/>
    </source>
</evidence>
<comment type="similarity">
    <text evidence="1 8">Belongs to the GcvT family.</text>
</comment>
<dbReference type="FunFam" id="3.30.70.1400:FF:000001">
    <property type="entry name" value="Aminomethyltransferase"/>
    <property type="match status" value="1"/>
</dbReference>
<dbReference type="Pfam" id="PF01571">
    <property type="entry name" value="GCV_T"/>
    <property type="match status" value="1"/>
</dbReference>
<feature type="domain" description="GCVT N-terminal" evidence="9">
    <location>
        <begin position="12"/>
        <end position="272"/>
    </location>
</feature>
<evidence type="ECO:0000313" key="11">
    <source>
        <dbReference type="EMBL" id="CAE0531136.1"/>
    </source>
</evidence>
<evidence type="ECO:0000256" key="4">
    <source>
        <dbReference type="ARBA" id="ARBA00022679"/>
    </source>
</evidence>
<dbReference type="NCBIfam" id="NF001567">
    <property type="entry name" value="PRK00389.1"/>
    <property type="match status" value="1"/>
</dbReference>
<dbReference type="PIRSF" id="PIRSF006487">
    <property type="entry name" value="GcvT"/>
    <property type="match status" value="1"/>
</dbReference>
<dbReference type="SUPFAM" id="SSF103025">
    <property type="entry name" value="Folate-binding domain"/>
    <property type="match status" value="1"/>
</dbReference>
<evidence type="ECO:0000256" key="1">
    <source>
        <dbReference type="ARBA" id="ARBA00008609"/>
    </source>
</evidence>
<dbReference type="Gene3D" id="3.30.1360.120">
    <property type="entry name" value="Probable tRNA modification gtpase trme, domain 1"/>
    <property type="match status" value="1"/>
</dbReference>
<dbReference type="InterPro" id="IPR013977">
    <property type="entry name" value="GcvT_C"/>
</dbReference>
<evidence type="ECO:0000259" key="10">
    <source>
        <dbReference type="Pfam" id="PF08669"/>
    </source>
</evidence>
<comment type="catalytic activity">
    <reaction evidence="6 8">
        <text>N(6)-[(R)-S(8)-aminomethyldihydrolipoyl]-L-lysyl-[protein] + (6S)-5,6,7,8-tetrahydrofolate = N(6)-[(R)-dihydrolipoyl]-L-lysyl-[protein] + (6R)-5,10-methylene-5,6,7,8-tetrahydrofolate + NH4(+)</text>
        <dbReference type="Rhea" id="RHEA:16945"/>
        <dbReference type="Rhea" id="RHEA-COMP:10475"/>
        <dbReference type="Rhea" id="RHEA-COMP:10492"/>
        <dbReference type="ChEBI" id="CHEBI:15636"/>
        <dbReference type="ChEBI" id="CHEBI:28938"/>
        <dbReference type="ChEBI" id="CHEBI:57453"/>
        <dbReference type="ChEBI" id="CHEBI:83100"/>
        <dbReference type="ChEBI" id="CHEBI:83143"/>
        <dbReference type="EC" id="2.1.2.10"/>
    </reaction>
</comment>
<dbReference type="NCBIfam" id="TIGR00528">
    <property type="entry name" value="gcvT"/>
    <property type="match status" value="1"/>
</dbReference>
<name>A0A6S9VIQ6_EMIHU</name>
<evidence type="ECO:0000256" key="6">
    <source>
        <dbReference type="ARBA" id="ARBA00047665"/>
    </source>
</evidence>
<dbReference type="GO" id="GO:0005960">
    <property type="term" value="C:glycine cleavage complex"/>
    <property type="evidence" value="ECO:0007669"/>
    <property type="project" value="InterPro"/>
</dbReference>
<dbReference type="EMBL" id="HBIR01008551">
    <property type="protein sequence ID" value="CAE0531136.1"/>
    <property type="molecule type" value="Transcribed_RNA"/>
</dbReference>
<gene>
    <name evidence="11" type="ORF">EHUX00137_LOCUS5845</name>
</gene>
<dbReference type="PANTHER" id="PTHR43757">
    <property type="entry name" value="AMINOMETHYLTRANSFERASE"/>
    <property type="match status" value="1"/>
</dbReference>
<dbReference type="Gene3D" id="4.10.1250.10">
    <property type="entry name" value="Aminomethyltransferase fragment"/>
    <property type="match status" value="1"/>
</dbReference>
<dbReference type="Gene3D" id="2.40.30.110">
    <property type="entry name" value="Aminomethyltransferase beta-barrel domains"/>
    <property type="match status" value="1"/>
</dbReference>
<protein>
    <recommendedName>
        <fullName evidence="2 8">Aminomethyltransferase</fullName>
        <ecNumber evidence="2 8">2.1.2.10</ecNumber>
    </recommendedName>
    <alternativeName>
        <fullName evidence="5 8">Glycine cleavage system T protein</fullName>
    </alternativeName>
</protein>
<dbReference type="SUPFAM" id="SSF101790">
    <property type="entry name" value="Aminomethyltransferase beta-barrel domain"/>
    <property type="match status" value="1"/>
</dbReference>
<keyword evidence="8" id="KW-0496">Mitochondrion</keyword>
<dbReference type="GO" id="GO:0006546">
    <property type="term" value="P:glycine catabolic process"/>
    <property type="evidence" value="ECO:0007669"/>
    <property type="project" value="InterPro"/>
</dbReference>
<dbReference type="GO" id="GO:0004047">
    <property type="term" value="F:aminomethyltransferase activity"/>
    <property type="evidence" value="ECO:0007669"/>
    <property type="project" value="UniProtKB-EC"/>
</dbReference>
<comment type="function">
    <text evidence="8">The glycine cleavage system catalyzes the degradation of glycine.</text>
</comment>
<feature type="domain" description="Aminomethyltransferase C-terminal" evidence="10">
    <location>
        <begin position="298"/>
        <end position="376"/>
    </location>
</feature>
<keyword evidence="3 8" id="KW-0032">Aminotransferase</keyword>
<dbReference type="GO" id="GO:0008483">
    <property type="term" value="F:transaminase activity"/>
    <property type="evidence" value="ECO:0007669"/>
    <property type="project" value="UniProtKB-KW"/>
</dbReference>
<dbReference type="InterPro" id="IPR006222">
    <property type="entry name" value="GCVT_N"/>
</dbReference>
<dbReference type="Gene3D" id="3.30.70.1400">
    <property type="entry name" value="Aminomethyltransferase beta-barrel domains"/>
    <property type="match status" value="1"/>
</dbReference>
<dbReference type="Pfam" id="PF08669">
    <property type="entry name" value="GCV_T_C"/>
    <property type="match status" value="1"/>
</dbReference>
<reference evidence="11" key="1">
    <citation type="submission" date="2021-01" db="EMBL/GenBank/DDBJ databases">
        <authorList>
            <person name="Corre E."/>
            <person name="Pelletier E."/>
            <person name="Niang G."/>
            <person name="Scheremetjew M."/>
            <person name="Finn R."/>
            <person name="Kale V."/>
            <person name="Holt S."/>
            <person name="Cochrane G."/>
            <person name="Meng A."/>
            <person name="Brown T."/>
            <person name="Cohen L."/>
        </authorList>
    </citation>
    <scope>NUCLEOTIDE SEQUENCE</scope>
    <source>
        <strain evidence="11">379</strain>
    </source>
</reference>
<accession>A0A6S9VIQ6</accession>
<evidence type="ECO:0000256" key="5">
    <source>
        <dbReference type="ARBA" id="ARBA00031395"/>
    </source>
</evidence>
<dbReference type="AlphaFoldDB" id="A0A6S9VIQ6"/>
<proteinExistence type="inferred from homology"/>
<keyword evidence="8" id="KW-0809">Transit peptide</keyword>